<dbReference type="OrthoDB" id="1613518at2759"/>
<dbReference type="Pfam" id="PF05498">
    <property type="entry name" value="RALF"/>
    <property type="match status" value="1"/>
</dbReference>
<dbReference type="AlphaFoldDB" id="A0A835B052"/>
<feature type="region of interest" description="Disordered" evidence="5">
    <location>
        <begin position="117"/>
        <end position="137"/>
    </location>
</feature>
<accession>A0A835B052</accession>
<protein>
    <submittedName>
        <fullName evidence="6">Uncharacterized protein</fullName>
    </submittedName>
</protein>
<name>A0A835B052_9POAL</name>
<evidence type="ECO:0000256" key="3">
    <source>
        <dbReference type="ARBA" id="ARBA00022729"/>
    </source>
</evidence>
<evidence type="ECO:0000313" key="6">
    <source>
        <dbReference type="EMBL" id="KAF8676406.1"/>
    </source>
</evidence>
<reference evidence="6" key="1">
    <citation type="submission" date="2020-07" db="EMBL/GenBank/DDBJ databases">
        <title>Genome sequence and genetic diversity analysis of an under-domesticated orphan crop, white fonio (Digitaria exilis).</title>
        <authorList>
            <person name="Bennetzen J.L."/>
            <person name="Chen S."/>
            <person name="Ma X."/>
            <person name="Wang X."/>
            <person name="Yssel A.E.J."/>
            <person name="Chaluvadi S.R."/>
            <person name="Johnson M."/>
            <person name="Gangashetty P."/>
            <person name="Hamidou F."/>
            <person name="Sanogo M.D."/>
            <person name="Zwaenepoel A."/>
            <person name="Wallace J."/>
            <person name="Van De Peer Y."/>
            <person name="Van Deynze A."/>
        </authorList>
    </citation>
    <scope>NUCLEOTIDE SEQUENCE</scope>
    <source>
        <tissue evidence="6">Leaves</tissue>
    </source>
</reference>
<dbReference type="GO" id="GO:0009506">
    <property type="term" value="C:plasmodesma"/>
    <property type="evidence" value="ECO:0007669"/>
    <property type="project" value="TreeGrafter"/>
</dbReference>
<evidence type="ECO:0000256" key="2">
    <source>
        <dbReference type="ARBA" id="ARBA00022702"/>
    </source>
</evidence>
<comment type="similarity">
    <text evidence="1">Belongs to the plant rapid alkalinization factor (RALF) family.</text>
</comment>
<comment type="caution">
    <text evidence="6">The sequence shown here is derived from an EMBL/GenBank/DDBJ whole genome shotgun (WGS) entry which is preliminary data.</text>
</comment>
<evidence type="ECO:0000256" key="1">
    <source>
        <dbReference type="ARBA" id="ARBA00009178"/>
    </source>
</evidence>
<gene>
    <name evidence="6" type="ORF">HU200_046950</name>
</gene>
<proteinExistence type="inferred from homology"/>
<keyword evidence="2" id="KW-0372">Hormone</keyword>
<evidence type="ECO:0000256" key="4">
    <source>
        <dbReference type="ARBA" id="ARBA00023157"/>
    </source>
</evidence>
<dbReference type="GO" id="GO:0005179">
    <property type="term" value="F:hormone activity"/>
    <property type="evidence" value="ECO:0007669"/>
    <property type="project" value="UniProtKB-KW"/>
</dbReference>
<keyword evidence="3" id="KW-0732">Signal</keyword>
<organism evidence="6 7">
    <name type="scientific">Digitaria exilis</name>
    <dbReference type="NCBI Taxonomy" id="1010633"/>
    <lineage>
        <taxon>Eukaryota</taxon>
        <taxon>Viridiplantae</taxon>
        <taxon>Streptophyta</taxon>
        <taxon>Embryophyta</taxon>
        <taxon>Tracheophyta</taxon>
        <taxon>Spermatophyta</taxon>
        <taxon>Magnoliopsida</taxon>
        <taxon>Liliopsida</taxon>
        <taxon>Poales</taxon>
        <taxon>Poaceae</taxon>
        <taxon>PACMAD clade</taxon>
        <taxon>Panicoideae</taxon>
        <taxon>Panicodae</taxon>
        <taxon>Paniceae</taxon>
        <taxon>Anthephorinae</taxon>
        <taxon>Digitaria</taxon>
    </lineage>
</organism>
<dbReference type="Proteomes" id="UP000636709">
    <property type="component" value="Unassembled WGS sequence"/>
</dbReference>
<sequence>MPFRPLAVSFLPLKAPDRHALLMPMAYTCAVVKRPPACIKLVSWTREIHLSPPPPPSPHPTRILPAIFISTRRAAPPSSTFSLLYKPNHGKGKPNRERETIHSLPLLPCTLQEQRAPTEPHLRKKQSNPLPFPPPIPHLRRPPAMARPARALLIPLLAVLALVAVARAAAGDVSVPGATAASLGWELGVVGAAEDDEFGFPGAADSVARRVLQQGPGYISYGALRRDNVPCSVRGASYYNCRPGAQANPYSRGCSAITRCRG</sequence>
<dbReference type="EMBL" id="JACEFO010002165">
    <property type="protein sequence ID" value="KAF8676406.1"/>
    <property type="molecule type" value="Genomic_DNA"/>
</dbReference>
<dbReference type="InterPro" id="IPR008801">
    <property type="entry name" value="RALF"/>
</dbReference>
<dbReference type="PANTHER" id="PTHR33136:SF114">
    <property type="entry name" value="OS01G0357900 PROTEIN"/>
    <property type="match status" value="1"/>
</dbReference>
<evidence type="ECO:0000313" key="7">
    <source>
        <dbReference type="Proteomes" id="UP000636709"/>
    </source>
</evidence>
<dbReference type="GO" id="GO:0019722">
    <property type="term" value="P:calcium-mediated signaling"/>
    <property type="evidence" value="ECO:0007669"/>
    <property type="project" value="TreeGrafter"/>
</dbReference>
<keyword evidence="7" id="KW-1185">Reference proteome</keyword>
<evidence type="ECO:0000256" key="5">
    <source>
        <dbReference type="SAM" id="MobiDB-lite"/>
    </source>
</evidence>
<dbReference type="PANTHER" id="PTHR33136">
    <property type="entry name" value="RAPID ALKALINIZATION FACTOR-LIKE"/>
    <property type="match status" value="1"/>
</dbReference>
<keyword evidence="4" id="KW-1015">Disulfide bond</keyword>